<dbReference type="PROSITE" id="PS00086">
    <property type="entry name" value="CYTOCHROME_P450"/>
    <property type="match status" value="1"/>
</dbReference>
<dbReference type="InterPro" id="IPR002401">
    <property type="entry name" value="Cyt_P450_E_grp-I"/>
</dbReference>
<evidence type="ECO:0000256" key="5">
    <source>
        <dbReference type="ARBA" id="ARBA00022617"/>
    </source>
</evidence>
<evidence type="ECO:0000256" key="4">
    <source>
        <dbReference type="ARBA" id="ARBA00010617"/>
    </source>
</evidence>
<dbReference type="Pfam" id="PF00067">
    <property type="entry name" value="p450"/>
    <property type="match status" value="2"/>
</dbReference>
<name>A0A4Y7SD86_COPMI</name>
<dbReference type="GO" id="GO:0005506">
    <property type="term" value="F:iron ion binding"/>
    <property type="evidence" value="ECO:0007669"/>
    <property type="project" value="InterPro"/>
</dbReference>
<keyword evidence="12" id="KW-0472">Membrane</keyword>
<evidence type="ECO:0000256" key="14">
    <source>
        <dbReference type="RuleBase" id="RU000461"/>
    </source>
</evidence>
<evidence type="ECO:0000256" key="10">
    <source>
        <dbReference type="ARBA" id="ARBA00023004"/>
    </source>
</evidence>
<reference evidence="15 16" key="1">
    <citation type="journal article" date="2019" name="Nat. Ecol. Evol.">
        <title>Megaphylogeny resolves global patterns of mushroom evolution.</title>
        <authorList>
            <person name="Varga T."/>
            <person name="Krizsan K."/>
            <person name="Foldi C."/>
            <person name="Dima B."/>
            <person name="Sanchez-Garcia M."/>
            <person name="Sanchez-Ramirez S."/>
            <person name="Szollosi G.J."/>
            <person name="Szarkandi J.G."/>
            <person name="Papp V."/>
            <person name="Albert L."/>
            <person name="Andreopoulos W."/>
            <person name="Angelini C."/>
            <person name="Antonin V."/>
            <person name="Barry K.W."/>
            <person name="Bougher N.L."/>
            <person name="Buchanan P."/>
            <person name="Buyck B."/>
            <person name="Bense V."/>
            <person name="Catcheside P."/>
            <person name="Chovatia M."/>
            <person name="Cooper J."/>
            <person name="Damon W."/>
            <person name="Desjardin D."/>
            <person name="Finy P."/>
            <person name="Geml J."/>
            <person name="Haridas S."/>
            <person name="Hughes K."/>
            <person name="Justo A."/>
            <person name="Karasinski D."/>
            <person name="Kautmanova I."/>
            <person name="Kiss B."/>
            <person name="Kocsube S."/>
            <person name="Kotiranta H."/>
            <person name="LaButti K.M."/>
            <person name="Lechner B.E."/>
            <person name="Liimatainen K."/>
            <person name="Lipzen A."/>
            <person name="Lukacs Z."/>
            <person name="Mihaltcheva S."/>
            <person name="Morgado L.N."/>
            <person name="Niskanen T."/>
            <person name="Noordeloos M.E."/>
            <person name="Ohm R.A."/>
            <person name="Ortiz-Santana B."/>
            <person name="Ovrebo C."/>
            <person name="Racz N."/>
            <person name="Riley R."/>
            <person name="Savchenko A."/>
            <person name="Shiryaev A."/>
            <person name="Soop K."/>
            <person name="Spirin V."/>
            <person name="Szebenyi C."/>
            <person name="Tomsovsky M."/>
            <person name="Tulloss R.E."/>
            <person name="Uehling J."/>
            <person name="Grigoriev I.V."/>
            <person name="Vagvolgyi C."/>
            <person name="Papp T."/>
            <person name="Martin F.M."/>
            <person name="Miettinen O."/>
            <person name="Hibbett D.S."/>
            <person name="Nagy L.G."/>
        </authorList>
    </citation>
    <scope>NUCLEOTIDE SEQUENCE [LARGE SCALE GENOMIC DNA]</scope>
    <source>
        <strain evidence="15 16">FP101781</strain>
    </source>
</reference>
<dbReference type="GO" id="GO:0020037">
    <property type="term" value="F:heme binding"/>
    <property type="evidence" value="ECO:0007669"/>
    <property type="project" value="InterPro"/>
</dbReference>
<evidence type="ECO:0000256" key="2">
    <source>
        <dbReference type="ARBA" id="ARBA00004167"/>
    </source>
</evidence>
<evidence type="ECO:0000256" key="11">
    <source>
        <dbReference type="ARBA" id="ARBA00023033"/>
    </source>
</evidence>
<evidence type="ECO:0000256" key="8">
    <source>
        <dbReference type="ARBA" id="ARBA00022989"/>
    </source>
</evidence>
<evidence type="ECO:0000313" key="16">
    <source>
        <dbReference type="Proteomes" id="UP000298030"/>
    </source>
</evidence>
<dbReference type="PANTHER" id="PTHR46300">
    <property type="entry name" value="P450, PUTATIVE (EUROFUNG)-RELATED-RELATED"/>
    <property type="match status" value="1"/>
</dbReference>
<proteinExistence type="inferred from homology"/>
<accession>A0A4Y7SD86</accession>
<evidence type="ECO:0000256" key="6">
    <source>
        <dbReference type="ARBA" id="ARBA00022692"/>
    </source>
</evidence>
<keyword evidence="6" id="KW-0812">Transmembrane</keyword>
<keyword evidence="11 14" id="KW-0503">Monooxygenase</keyword>
<comment type="subcellular location">
    <subcellularLocation>
        <location evidence="2">Membrane</location>
        <topology evidence="2">Single-pass membrane protein</topology>
    </subcellularLocation>
</comment>
<dbReference type="Gene3D" id="1.10.630.10">
    <property type="entry name" value="Cytochrome P450"/>
    <property type="match status" value="1"/>
</dbReference>
<keyword evidence="9 14" id="KW-0560">Oxidoreductase</keyword>
<dbReference type="GO" id="GO:0004497">
    <property type="term" value="F:monooxygenase activity"/>
    <property type="evidence" value="ECO:0007669"/>
    <property type="project" value="UniProtKB-KW"/>
</dbReference>
<comment type="cofactor">
    <cofactor evidence="1">
        <name>heme</name>
        <dbReference type="ChEBI" id="CHEBI:30413"/>
    </cofactor>
</comment>
<keyword evidence="13" id="KW-0325">Glycoprotein</keyword>
<evidence type="ECO:0000256" key="13">
    <source>
        <dbReference type="ARBA" id="ARBA00023180"/>
    </source>
</evidence>
<evidence type="ECO:0000256" key="9">
    <source>
        <dbReference type="ARBA" id="ARBA00023002"/>
    </source>
</evidence>
<dbReference type="InterPro" id="IPR036396">
    <property type="entry name" value="Cyt_P450_sf"/>
</dbReference>
<dbReference type="OrthoDB" id="3934656at2759"/>
<dbReference type="InterPro" id="IPR017972">
    <property type="entry name" value="Cyt_P450_CS"/>
</dbReference>
<keyword evidence="5 14" id="KW-0349">Heme</keyword>
<evidence type="ECO:0000313" key="15">
    <source>
        <dbReference type="EMBL" id="TEB18873.1"/>
    </source>
</evidence>
<gene>
    <name evidence="15" type="ORF">FA13DRAFT_1745039</name>
</gene>
<dbReference type="STRING" id="71717.A0A4Y7SD86"/>
<keyword evidence="8" id="KW-1133">Transmembrane helix</keyword>
<dbReference type="Proteomes" id="UP000298030">
    <property type="component" value="Unassembled WGS sequence"/>
</dbReference>
<keyword evidence="7 14" id="KW-0479">Metal-binding</keyword>
<dbReference type="PRINTS" id="PR00385">
    <property type="entry name" value="P450"/>
</dbReference>
<dbReference type="EMBL" id="QPFP01000219">
    <property type="protein sequence ID" value="TEB18873.1"/>
    <property type="molecule type" value="Genomic_DNA"/>
</dbReference>
<keyword evidence="16" id="KW-1185">Reference proteome</keyword>
<keyword evidence="10 14" id="KW-0408">Iron</keyword>
<dbReference type="PANTHER" id="PTHR46300:SF2">
    <property type="entry name" value="CYTOCHROME P450 MONOOXYGENASE ALNH-RELATED"/>
    <property type="match status" value="1"/>
</dbReference>
<dbReference type="InterPro" id="IPR050364">
    <property type="entry name" value="Cytochrome_P450_fung"/>
</dbReference>
<comment type="pathway">
    <text evidence="3">Secondary metabolite biosynthesis.</text>
</comment>
<sequence>MAATLVDKMAQEEYATEAERTRDEGIAEGTVTGGIILLAALANNPDVQRKGQEEVDSVVGLDRLPVVEDRDSMPYVHAIVKEVQRWYTTVPLGTPHVNDEDDEYDGFFIPKDTFVFQPTPDGRINKSVPDPEIGAFGYGRRICPGRHFSNDALFLYAASLLAVFNITPPKDEAGNTVPIKVEPNFVGNTANVKPHKFACEFSIRSRGNLVH</sequence>
<protein>
    <submittedName>
        <fullName evidence="15">Cytochrome P450</fullName>
    </submittedName>
</protein>
<dbReference type="AlphaFoldDB" id="A0A4Y7SD86"/>
<comment type="similarity">
    <text evidence="4 14">Belongs to the cytochrome P450 family.</text>
</comment>
<dbReference type="SUPFAM" id="SSF48264">
    <property type="entry name" value="Cytochrome P450"/>
    <property type="match status" value="1"/>
</dbReference>
<evidence type="ECO:0000256" key="7">
    <source>
        <dbReference type="ARBA" id="ARBA00022723"/>
    </source>
</evidence>
<dbReference type="InterPro" id="IPR001128">
    <property type="entry name" value="Cyt_P450"/>
</dbReference>
<dbReference type="PRINTS" id="PR00463">
    <property type="entry name" value="EP450I"/>
</dbReference>
<comment type="caution">
    <text evidence="15">The sequence shown here is derived from an EMBL/GenBank/DDBJ whole genome shotgun (WGS) entry which is preliminary data.</text>
</comment>
<evidence type="ECO:0000256" key="3">
    <source>
        <dbReference type="ARBA" id="ARBA00005179"/>
    </source>
</evidence>
<dbReference type="GO" id="GO:0016705">
    <property type="term" value="F:oxidoreductase activity, acting on paired donors, with incorporation or reduction of molecular oxygen"/>
    <property type="evidence" value="ECO:0007669"/>
    <property type="project" value="InterPro"/>
</dbReference>
<evidence type="ECO:0000256" key="12">
    <source>
        <dbReference type="ARBA" id="ARBA00023136"/>
    </source>
</evidence>
<evidence type="ECO:0000256" key="1">
    <source>
        <dbReference type="ARBA" id="ARBA00001971"/>
    </source>
</evidence>
<organism evidence="15 16">
    <name type="scientific">Coprinellus micaceus</name>
    <name type="common">Glistening ink-cap mushroom</name>
    <name type="synonym">Coprinus micaceus</name>
    <dbReference type="NCBI Taxonomy" id="71717"/>
    <lineage>
        <taxon>Eukaryota</taxon>
        <taxon>Fungi</taxon>
        <taxon>Dikarya</taxon>
        <taxon>Basidiomycota</taxon>
        <taxon>Agaricomycotina</taxon>
        <taxon>Agaricomycetes</taxon>
        <taxon>Agaricomycetidae</taxon>
        <taxon>Agaricales</taxon>
        <taxon>Agaricineae</taxon>
        <taxon>Psathyrellaceae</taxon>
        <taxon>Coprinellus</taxon>
    </lineage>
</organism>